<dbReference type="GO" id="GO:0004523">
    <property type="term" value="F:RNA-DNA hybrid ribonuclease activity"/>
    <property type="evidence" value="ECO:0007669"/>
    <property type="project" value="InterPro"/>
</dbReference>
<organism evidence="3 4">
    <name type="scientific">Dipteronia dyeriana</name>
    <dbReference type="NCBI Taxonomy" id="168575"/>
    <lineage>
        <taxon>Eukaryota</taxon>
        <taxon>Viridiplantae</taxon>
        <taxon>Streptophyta</taxon>
        <taxon>Embryophyta</taxon>
        <taxon>Tracheophyta</taxon>
        <taxon>Spermatophyta</taxon>
        <taxon>Magnoliopsida</taxon>
        <taxon>eudicotyledons</taxon>
        <taxon>Gunneridae</taxon>
        <taxon>Pentapetalae</taxon>
        <taxon>rosids</taxon>
        <taxon>malvids</taxon>
        <taxon>Sapindales</taxon>
        <taxon>Sapindaceae</taxon>
        <taxon>Hippocastanoideae</taxon>
        <taxon>Acereae</taxon>
        <taxon>Dipteronia</taxon>
    </lineage>
</organism>
<gene>
    <name evidence="3" type="ORF">Ddye_004374</name>
</gene>
<dbReference type="PANTHER" id="PTHR19446">
    <property type="entry name" value="REVERSE TRANSCRIPTASES"/>
    <property type="match status" value="1"/>
</dbReference>
<evidence type="ECO:0000313" key="4">
    <source>
        <dbReference type="Proteomes" id="UP001280121"/>
    </source>
</evidence>
<keyword evidence="4" id="KW-1185">Reference proteome</keyword>
<proteinExistence type="predicted"/>
<dbReference type="SUPFAM" id="SSF53098">
    <property type="entry name" value="Ribonuclease H-like"/>
    <property type="match status" value="1"/>
</dbReference>
<dbReference type="Pfam" id="PF13456">
    <property type="entry name" value="RVT_3"/>
    <property type="match status" value="1"/>
</dbReference>
<dbReference type="GO" id="GO:0003676">
    <property type="term" value="F:nucleic acid binding"/>
    <property type="evidence" value="ECO:0007669"/>
    <property type="project" value="InterPro"/>
</dbReference>
<protein>
    <recommendedName>
        <fullName evidence="5">Reverse transcriptase domain-containing protein</fullName>
    </recommendedName>
</protein>
<feature type="domain" description="RNase H type-1" evidence="2">
    <location>
        <begin position="260"/>
        <end position="339"/>
    </location>
</feature>
<sequence>MNFFKANWGAIQEDFMNFINEFHRDGSVVRELNRAFIALIPKVGNPLSMKDFRPISLVSSMYKVLAKVLTNRLRKVMNSIIGEAQMAFIENRQSSDSLVIAEEIIHKWRSGNDGGFLVKLEFEKAYNNVDHDFLDSMLEGMGFDVESIDQQFLNYSWSSVLWRMCMDWWRVQCCLNSSVKKWLEKWSGQCPAFKHERAWNSLFYAIVWSIGESRNNYVFENIEPNVVKASEVVKFWVVWWFKHMGKGSTDAIQSLLINFNGDGSALGKPGPAGVGEVLRDSNGKILCLFSYHLGTMDSNKAEIWTIKIAVGSCNSTLSLRGCAISIVSDSKVAVSWVNVIYKSRAFNSFTDSLAKMEANLDGDFVEWGDV</sequence>
<dbReference type="CDD" id="cd06222">
    <property type="entry name" value="RNase_H_like"/>
    <property type="match status" value="1"/>
</dbReference>
<dbReference type="InterPro" id="IPR000477">
    <property type="entry name" value="RT_dom"/>
</dbReference>
<evidence type="ECO:0000259" key="2">
    <source>
        <dbReference type="Pfam" id="PF13456"/>
    </source>
</evidence>
<dbReference type="Gene3D" id="3.30.420.10">
    <property type="entry name" value="Ribonuclease H-like superfamily/Ribonuclease H"/>
    <property type="match status" value="1"/>
</dbReference>
<evidence type="ECO:0000313" key="3">
    <source>
        <dbReference type="EMBL" id="KAK2665800.1"/>
    </source>
</evidence>
<dbReference type="Proteomes" id="UP001280121">
    <property type="component" value="Unassembled WGS sequence"/>
</dbReference>
<comment type="caution">
    <text evidence="3">The sequence shown here is derived from an EMBL/GenBank/DDBJ whole genome shotgun (WGS) entry which is preliminary data.</text>
</comment>
<evidence type="ECO:0000259" key="1">
    <source>
        <dbReference type="Pfam" id="PF00078"/>
    </source>
</evidence>
<accession>A0AAE0CW89</accession>
<dbReference type="InterPro" id="IPR036397">
    <property type="entry name" value="RNaseH_sf"/>
</dbReference>
<dbReference type="Pfam" id="PF00078">
    <property type="entry name" value="RVT_1"/>
    <property type="match status" value="1"/>
</dbReference>
<dbReference type="AlphaFoldDB" id="A0AAE0CW89"/>
<dbReference type="InterPro" id="IPR012337">
    <property type="entry name" value="RNaseH-like_sf"/>
</dbReference>
<dbReference type="InterPro" id="IPR044730">
    <property type="entry name" value="RNase_H-like_dom_plant"/>
</dbReference>
<dbReference type="EMBL" id="JANJYI010000001">
    <property type="protein sequence ID" value="KAK2665800.1"/>
    <property type="molecule type" value="Genomic_DNA"/>
</dbReference>
<reference evidence="3" key="1">
    <citation type="journal article" date="2023" name="Plant J.">
        <title>Genome sequences and population genomics provide insights into the demographic history, inbreeding, and mutation load of two 'living fossil' tree species of Dipteronia.</title>
        <authorList>
            <person name="Feng Y."/>
            <person name="Comes H.P."/>
            <person name="Chen J."/>
            <person name="Zhu S."/>
            <person name="Lu R."/>
            <person name="Zhang X."/>
            <person name="Li P."/>
            <person name="Qiu J."/>
            <person name="Olsen K.M."/>
            <person name="Qiu Y."/>
        </authorList>
    </citation>
    <scope>NUCLEOTIDE SEQUENCE</scope>
    <source>
        <strain evidence="3">KIB01</strain>
    </source>
</reference>
<evidence type="ECO:0008006" key="5">
    <source>
        <dbReference type="Google" id="ProtNLM"/>
    </source>
</evidence>
<name>A0AAE0CW89_9ROSI</name>
<dbReference type="CDD" id="cd01650">
    <property type="entry name" value="RT_nLTR_like"/>
    <property type="match status" value="1"/>
</dbReference>
<feature type="domain" description="Reverse transcriptase" evidence="1">
    <location>
        <begin position="40"/>
        <end position="156"/>
    </location>
</feature>
<dbReference type="InterPro" id="IPR002156">
    <property type="entry name" value="RNaseH_domain"/>
</dbReference>